<dbReference type="Pfam" id="PF01343">
    <property type="entry name" value="Peptidase_S49"/>
    <property type="match status" value="1"/>
</dbReference>
<evidence type="ECO:0000256" key="3">
    <source>
        <dbReference type="ARBA" id="ARBA00022801"/>
    </source>
</evidence>
<dbReference type="RefSeq" id="WP_052353287.1">
    <property type="nucleotide sequence ID" value="NZ_DUIH01000023.1"/>
</dbReference>
<dbReference type="InterPro" id="IPR002142">
    <property type="entry name" value="Peptidase_S49"/>
</dbReference>
<sequence>MRGVVVGVLVVLAASSGLLLGLLIAGYELPIGDQIAVIYMDGYLITEDVPSGWGVASSEAIAKAIRQAVDDGSVRAIVLRVNSPGGSIAASEEIRAEVMRARQAGKPVVASMGSVAASGAYHVASACDYIMCSNATLTGGVGVLWVFEDRSGYYDDEGIQFFIAKSGELKDMGTDTRPLTEEERAYAQEVVSSLFEKFISDVQSERNLTQEATNYISDGRVLTGIEALELGLVDGTGGLFDAIDKAAELAGISEYGIRYMEKPSITRLLLGAQHNETQIRETLRHVGVGWVVSTI</sequence>
<comment type="similarity">
    <text evidence="1">Belongs to the peptidase S49 family.</text>
</comment>
<dbReference type="SUPFAM" id="SSF52096">
    <property type="entry name" value="ClpP/crotonase"/>
    <property type="match status" value="1"/>
</dbReference>
<keyword evidence="2" id="KW-0645">Protease</keyword>
<evidence type="ECO:0000256" key="2">
    <source>
        <dbReference type="ARBA" id="ARBA00022670"/>
    </source>
</evidence>
<evidence type="ECO:0000259" key="5">
    <source>
        <dbReference type="Pfam" id="PF01343"/>
    </source>
</evidence>
<dbReference type="EMBL" id="DUIH01000023">
    <property type="protein sequence ID" value="HIH70367.1"/>
    <property type="molecule type" value="Genomic_DNA"/>
</dbReference>
<dbReference type="CDD" id="cd07023">
    <property type="entry name" value="S49_Sppa_N_C"/>
    <property type="match status" value="1"/>
</dbReference>
<dbReference type="InterPro" id="IPR047272">
    <property type="entry name" value="S49_SppA_C"/>
</dbReference>
<dbReference type="InterPro" id="IPR029045">
    <property type="entry name" value="ClpP/crotonase-like_dom_sf"/>
</dbReference>
<name>A0A832VY12_9EURY</name>
<organism evidence="6 7">
    <name type="scientific">Methermicoccus shengliensis</name>
    <dbReference type="NCBI Taxonomy" id="660064"/>
    <lineage>
        <taxon>Archaea</taxon>
        <taxon>Methanobacteriati</taxon>
        <taxon>Methanobacteriota</taxon>
        <taxon>Stenosarchaea group</taxon>
        <taxon>Methanomicrobia</taxon>
        <taxon>Methanosarcinales</taxon>
        <taxon>Methermicoccaceae</taxon>
        <taxon>Methermicoccus</taxon>
    </lineage>
</organism>
<dbReference type="PANTHER" id="PTHR42987:SF4">
    <property type="entry name" value="PROTEASE SOHB-RELATED"/>
    <property type="match status" value="1"/>
</dbReference>
<gene>
    <name evidence="6" type="primary">sppA</name>
    <name evidence="6" type="ORF">HA299_07170</name>
</gene>
<dbReference type="Gene3D" id="6.20.330.10">
    <property type="match status" value="1"/>
</dbReference>
<feature type="domain" description="Peptidase S49" evidence="5">
    <location>
        <begin position="101"/>
        <end position="252"/>
    </location>
</feature>
<dbReference type="AlphaFoldDB" id="A0A832VY12"/>
<comment type="caution">
    <text evidence="6">The sequence shown here is derived from an EMBL/GenBank/DDBJ whole genome shotgun (WGS) entry which is preliminary data.</text>
</comment>
<dbReference type="InterPro" id="IPR004635">
    <property type="entry name" value="Pept_S49_SppA"/>
</dbReference>
<evidence type="ECO:0000313" key="6">
    <source>
        <dbReference type="EMBL" id="HIH70367.1"/>
    </source>
</evidence>
<protein>
    <submittedName>
        <fullName evidence="6">Signal peptide peptidase SppA</fullName>
    </submittedName>
</protein>
<dbReference type="GO" id="GO:0008236">
    <property type="term" value="F:serine-type peptidase activity"/>
    <property type="evidence" value="ECO:0007669"/>
    <property type="project" value="UniProtKB-KW"/>
</dbReference>
<keyword evidence="3" id="KW-0378">Hydrolase</keyword>
<accession>A0A832VY12</accession>
<evidence type="ECO:0000256" key="1">
    <source>
        <dbReference type="ARBA" id="ARBA00008683"/>
    </source>
</evidence>
<proteinExistence type="inferred from homology"/>
<dbReference type="GO" id="GO:0006508">
    <property type="term" value="P:proteolysis"/>
    <property type="evidence" value="ECO:0007669"/>
    <property type="project" value="UniProtKB-KW"/>
</dbReference>
<reference evidence="6" key="1">
    <citation type="journal article" date="2020" name="bioRxiv">
        <title>A rank-normalized archaeal taxonomy based on genome phylogeny resolves widespread incomplete and uneven classifications.</title>
        <authorList>
            <person name="Rinke C."/>
            <person name="Chuvochina M."/>
            <person name="Mussig A.J."/>
            <person name="Chaumeil P.-A."/>
            <person name="Waite D.W."/>
            <person name="Whitman W.B."/>
            <person name="Parks D.H."/>
            <person name="Hugenholtz P."/>
        </authorList>
    </citation>
    <scope>NUCLEOTIDE SEQUENCE</scope>
    <source>
        <strain evidence="6">UBA12518</strain>
    </source>
</reference>
<dbReference type="Gene3D" id="3.90.226.10">
    <property type="entry name" value="2-enoyl-CoA Hydratase, Chain A, domain 1"/>
    <property type="match status" value="1"/>
</dbReference>
<evidence type="ECO:0000256" key="4">
    <source>
        <dbReference type="ARBA" id="ARBA00022825"/>
    </source>
</evidence>
<dbReference type="NCBIfam" id="TIGR00706">
    <property type="entry name" value="SppA_dom"/>
    <property type="match status" value="1"/>
</dbReference>
<evidence type="ECO:0000313" key="7">
    <source>
        <dbReference type="Proteomes" id="UP000600363"/>
    </source>
</evidence>
<dbReference type="Proteomes" id="UP000600363">
    <property type="component" value="Unassembled WGS sequence"/>
</dbReference>
<keyword evidence="4" id="KW-0720">Serine protease</keyword>
<dbReference type="PANTHER" id="PTHR42987">
    <property type="entry name" value="PEPTIDASE S49"/>
    <property type="match status" value="1"/>
</dbReference>